<protein>
    <submittedName>
        <fullName evidence="1">Uncharacterized protein</fullName>
    </submittedName>
</protein>
<gene>
    <name evidence="1" type="primary">Acey_s0021.g320</name>
    <name evidence="1" type="ORF">Y032_0021g320</name>
</gene>
<dbReference type="AlphaFoldDB" id="A0A016V057"/>
<sequence length="88" mass="10056">MSGYWSADVEKRKHQDTVPRCGTVCLDLGRVLSLLGVTPILRSARDYRKHLTLRGAIAGLIPVTQGELFNDGVWFPYEHSHCRTFRRE</sequence>
<dbReference type="Proteomes" id="UP000024635">
    <property type="component" value="Unassembled WGS sequence"/>
</dbReference>
<organism evidence="1 2">
    <name type="scientific">Ancylostoma ceylanicum</name>
    <dbReference type="NCBI Taxonomy" id="53326"/>
    <lineage>
        <taxon>Eukaryota</taxon>
        <taxon>Metazoa</taxon>
        <taxon>Ecdysozoa</taxon>
        <taxon>Nematoda</taxon>
        <taxon>Chromadorea</taxon>
        <taxon>Rhabditida</taxon>
        <taxon>Rhabditina</taxon>
        <taxon>Rhabditomorpha</taxon>
        <taxon>Strongyloidea</taxon>
        <taxon>Ancylostomatidae</taxon>
        <taxon>Ancylostomatinae</taxon>
        <taxon>Ancylostoma</taxon>
    </lineage>
</organism>
<accession>A0A016V057</accession>
<proteinExistence type="predicted"/>
<comment type="caution">
    <text evidence="1">The sequence shown here is derived from an EMBL/GenBank/DDBJ whole genome shotgun (WGS) entry which is preliminary data.</text>
</comment>
<dbReference type="EMBL" id="JARK01001357">
    <property type="protein sequence ID" value="EYC20621.1"/>
    <property type="molecule type" value="Genomic_DNA"/>
</dbReference>
<keyword evidence="2" id="KW-1185">Reference proteome</keyword>
<evidence type="ECO:0000313" key="1">
    <source>
        <dbReference type="EMBL" id="EYC20621.1"/>
    </source>
</evidence>
<evidence type="ECO:0000313" key="2">
    <source>
        <dbReference type="Proteomes" id="UP000024635"/>
    </source>
</evidence>
<reference evidence="2" key="1">
    <citation type="journal article" date="2015" name="Nat. Genet.">
        <title>The genome and transcriptome of the zoonotic hookworm Ancylostoma ceylanicum identify infection-specific gene families.</title>
        <authorList>
            <person name="Schwarz E.M."/>
            <person name="Hu Y."/>
            <person name="Antoshechkin I."/>
            <person name="Miller M.M."/>
            <person name="Sternberg P.W."/>
            <person name="Aroian R.V."/>
        </authorList>
    </citation>
    <scope>NUCLEOTIDE SEQUENCE</scope>
    <source>
        <strain evidence="2">HY135</strain>
    </source>
</reference>
<name>A0A016V057_9BILA</name>